<organism evidence="2 3">
    <name type="scientific">Pararhodobacter aggregans</name>
    <dbReference type="NCBI Taxonomy" id="404875"/>
    <lineage>
        <taxon>Bacteria</taxon>
        <taxon>Pseudomonadati</taxon>
        <taxon>Pseudomonadota</taxon>
        <taxon>Alphaproteobacteria</taxon>
        <taxon>Rhodobacterales</taxon>
        <taxon>Paracoccaceae</taxon>
        <taxon>Pararhodobacter</taxon>
    </lineage>
</organism>
<evidence type="ECO:0000259" key="1">
    <source>
        <dbReference type="Pfam" id="PF09836"/>
    </source>
</evidence>
<name>A0A2T7UWT2_9RHOB</name>
<dbReference type="AlphaFoldDB" id="A0A2T7UWT2"/>
<evidence type="ECO:0000313" key="2">
    <source>
        <dbReference type="EMBL" id="PVE49019.1"/>
    </source>
</evidence>
<protein>
    <submittedName>
        <fullName evidence="2">DUF2063 domain-containing protein</fullName>
    </submittedName>
</protein>
<sequence length="243" mass="25992">MPPPADHAVTEARLAAALWTPATPEGLGPAPTRDRRFAVYRNNVQHGLSRALAARFPVIERLVGAEFFAAMARVFAAQHPPDSPVLLDWGAAFPGFLARFPPARSLPYLPDVARLEWLRGLAYHAPDAAPADPARLGQADPERLILRLVPSVQAFAAESPAVSLWRLNQPGATPAPLPGGPEQALIARTPGLAVTVEPLSRDSHALLCAWLQGQPLAKATTDPTPLLALLIRHHLIAEIGETP</sequence>
<reference evidence="2 3" key="1">
    <citation type="journal article" date="2011" name="Syst. Appl. Microbiol.">
        <title>Defluviimonas denitrificans gen. nov., sp. nov., and Pararhodobacter aggregans gen. nov., sp. nov., non-phototrophic Rhodobacteraceae from the biofilter of a marine aquaculture.</title>
        <authorList>
            <person name="Foesel B.U."/>
            <person name="Drake H.L."/>
            <person name="Schramm A."/>
        </authorList>
    </citation>
    <scope>NUCLEOTIDE SEQUENCE [LARGE SCALE GENOMIC DNA]</scope>
    <source>
        <strain evidence="2 3">D1-19</strain>
    </source>
</reference>
<dbReference type="OrthoDB" id="4146344at2"/>
<gene>
    <name evidence="2" type="ORF">DDE23_01015</name>
</gene>
<keyword evidence="3" id="KW-1185">Reference proteome</keyword>
<dbReference type="Pfam" id="PF09836">
    <property type="entry name" value="DUF2063"/>
    <property type="match status" value="1"/>
</dbReference>
<dbReference type="RefSeq" id="WP_107749524.1">
    <property type="nucleotide sequence ID" value="NZ_QBKF01000001.1"/>
</dbReference>
<dbReference type="Gene3D" id="1.10.150.690">
    <property type="entry name" value="DUF2063"/>
    <property type="match status" value="1"/>
</dbReference>
<dbReference type="InterPro" id="IPR044922">
    <property type="entry name" value="DUF2063_N_sf"/>
</dbReference>
<dbReference type="InterPro" id="IPR018640">
    <property type="entry name" value="DUF2063"/>
</dbReference>
<evidence type="ECO:0000313" key="3">
    <source>
        <dbReference type="Proteomes" id="UP000244810"/>
    </source>
</evidence>
<dbReference type="EMBL" id="QDDR01000001">
    <property type="protein sequence ID" value="PVE49019.1"/>
    <property type="molecule type" value="Genomic_DNA"/>
</dbReference>
<dbReference type="Proteomes" id="UP000244810">
    <property type="component" value="Unassembled WGS sequence"/>
</dbReference>
<feature type="domain" description="Putative DNA-binding" evidence="1">
    <location>
        <begin position="12"/>
        <end position="97"/>
    </location>
</feature>
<comment type="caution">
    <text evidence="2">The sequence shown here is derived from an EMBL/GenBank/DDBJ whole genome shotgun (WGS) entry which is preliminary data.</text>
</comment>
<proteinExistence type="predicted"/>
<accession>A0A2T7UWT2</accession>